<comment type="caution">
    <text evidence="7">The sequence shown here is derived from an EMBL/GenBank/DDBJ whole genome shotgun (WGS) entry which is preliminary data.</text>
</comment>
<keyword evidence="8" id="KW-1185">Reference proteome</keyword>
<dbReference type="InterPro" id="IPR030678">
    <property type="entry name" value="Peptide/Ni-bd"/>
</dbReference>
<sequence>MMNVKKQRKHAGWRIALAAALALVLLSGCTSNKPGQEPAGAPAEAKPASAAPAPDKQIVVAVASDPALDQLDAGAYKGFMEAHAMVYDSLVEYGEKGKIMPSLAKSWDISDDGKTYTFHLRTGVVFSDKTPFNAAAVKFSFERWYKNPANASLNVAKKLRDIQVVDDATILFTFDSAYYPLLTELTFARPVRIISPSAVEPAGDPNGQFKKPVGTGAWMVDSYKKDQEGVLVRNPNYWGQAPLLSKIVLKVIPDAQSRVLALQSGAVDISGGQSGKVPLDNLAMLKADAKLSVPQTPGTSSHFLIFNYNQPLLQNVKVRQAINLAIDKRSIAAKLLGGTGAEAQGLFPLTVPYVTENNNKWYGYDAAQAKKLLQEAGYTDAAGKGIVEKDGKPLELRLVLQQTEFPEWKPIAEYVQSKLKEVGIKLNLQVLESNAYYDALWKNKEYDLIIYRTYSDAYNPHAFLMSLFHQTGDTPAVAWSDKTLETLIDEAVASTDTGQRQAKYDAWFARAREEAIYVPLYYPDDLYTVNKRVQNFKLGYTTYAPVPWNQLDVSK</sequence>
<dbReference type="PIRSF" id="PIRSF002741">
    <property type="entry name" value="MppA"/>
    <property type="match status" value="1"/>
</dbReference>
<feature type="domain" description="Solute-binding protein family 5" evidence="6">
    <location>
        <begin position="98"/>
        <end position="473"/>
    </location>
</feature>
<dbReference type="InterPro" id="IPR011980">
    <property type="entry name" value="CntA-like"/>
</dbReference>
<dbReference type="EMBL" id="JBBPCC010000022">
    <property type="protein sequence ID" value="MEK8131664.1"/>
    <property type="molecule type" value="Genomic_DNA"/>
</dbReference>
<accession>A0ABU9DS03</accession>
<dbReference type="PANTHER" id="PTHR30290">
    <property type="entry name" value="PERIPLASMIC BINDING COMPONENT OF ABC TRANSPORTER"/>
    <property type="match status" value="1"/>
</dbReference>
<evidence type="ECO:0000256" key="1">
    <source>
        <dbReference type="ARBA" id="ARBA00004196"/>
    </source>
</evidence>
<dbReference type="CDD" id="cd08489">
    <property type="entry name" value="PBP2_NikA"/>
    <property type="match status" value="1"/>
</dbReference>
<name>A0ABU9DS03_9BACL</name>
<evidence type="ECO:0000259" key="6">
    <source>
        <dbReference type="Pfam" id="PF00496"/>
    </source>
</evidence>
<dbReference type="RefSeq" id="WP_341418795.1">
    <property type="nucleotide sequence ID" value="NZ_JBBPCC010000022.1"/>
</dbReference>
<dbReference type="Proteomes" id="UP001469365">
    <property type="component" value="Unassembled WGS sequence"/>
</dbReference>
<gene>
    <name evidence="7" type="primary">nikA</name>
    <name evidence="7" type="ORF">WMW72_27535</name>
</gene>
<dbReference type="PROSITE" id="PS51257">
    <property type="entry name" value="PROKAR_LIPOPROTEIN"/>
    <property type="match status" value="1"/>
</dbReference>
<evidence type="ECO:0000256" key="2">
    <source>
        <dbReference type="ARBA" id="ARBA00005695"/>
    </source>
</evidence>
<protein>
    <submittedName>
        <fullName evidence="7">Nickel ABC transporter substrate-binding protein</fullName>
    </submittedName>
</protein>
<evidence type="ECO:0000313" key="7">
    <source>
        <dbReference type="EMBL" id="MEK8131664.1"/>
    </source>
</evidence>
<proteinExistence type="inferred from homology"/>
<comment type="similarity">
    <text evidence="2">Belongs to the bacterial solute-binding protein 5 family.</text>
</comment>
<organism evidence="7 8">
    <name type="scientific">Paenibacillus filicis</name>
    <dbReference type="NCBI Taxonomy" id="669464"/>
    <lineage>
        <taxon>Bacteria</taxon>
        <taxon>Bacillati</taxon>
        <taxon>Bacillota</taxon>
        <taxon>Bacilli</taxon>
        <taxon>Bacillales</taxon>
        <taxon>Paenibacillaceae</taxon>
        <taxon>Paenibacillus</taxon>
    </lineage>
</organism>
<feature type="signal peptide" evidence="5">
    <location>
        <begin position="1"/>
        <end position="32"/>
    </location>
</feature>
<evidence type="ECO:0000256" key="4">
    <source>
        <dbReference type="ARBA" id="ARBA00022729"/>
    </source>
</evidence>
<evidence type="ECO:0000256" key="3">
    <source>
        <dbReference type="ARBA" id="ARBA00022448"/>
    </source>
</evidence>
<dbReference type="Gene3D" id="3.10.105.10">
    <property type="entry name" value="Dipeptide-binding Protein, Domain 3"/>
    <property type="match status" value="1"/>
</dbReference>
<evidence type="ECO:0000256" key="5">
    <source>
        <dbReference type="SAM" id="SignalP"/>
    </source>
</evidence>
<dbReference type="InterPro" id="IPR039424">
    <property type="entry name" value="SBP_5"/>
</dbReference>
<dbReference type="InterPro" id="IPR000914">
    <property type="entry name" value="SBP_5_dom"/>
</dbReference>
<keyword evidence="4 5" id="KW-0732">Signal</keyword>
<dbReference type="NCBIfam" id="TIGR02294">
    <property type="entry name" value="nickel_nikA"/>
    <property type="match status" value="1"/>
</dbReference>
<dbReference type="Pfam" id="PF00496">
    <property type="entry name" value="SBP_bac_5"/>
    <property type="match status" value="1"/>
</dbReference>
<comment type="subcellular location">
    <subcellularLocation>
        <location evidence="1">Cell envelope</location>
    </subcellularLocation>
</comment>
<dbReference type="Gene3D" id="3.40.190.10">
    <property type="entry name" value="Periplasmic binding protein-like II"/>
    <property type="match status" value="1"/>
</dbReference>
<dbReference type="SUPFAM" id="SSF53850">
    <property type="entry name" value="Periplasmic binding protein-like II"/>
    <property type="match status" value="1"/>
</dbReference>
<dbReference type="PANTHER" id="PTHR30290:SF10">
    <property type="entry name" value="PERIPLASMIC OLIGOPEPTIDE-BINDING PROTEIN-RELATED"/>
    <property type="match status" value="1"/>
</dbReference>
<reference evidence="7 8" key="1">
    <citation type="submission" date="2024-04" db="EMBL/GenBank/DDBJ databases">
        <title>draft genome sequnece of Paenibacillus filicis.</title>
        <authorList>
            <person name="Kim D.-U."/>
        </authorList>
    </citation>
    <scope>NUCLEOTIDE SEQUENCE [LARGE SCALE GENOMIC DNA]</scope>
    <source>
        <strain evidence="7 8">KACC14197</strain>
    </source>
</reference>
<feature type="chain" id="PRO_5047339040" evidence="5">
    <location>
        <begin position="33"/>
        <end position="555"/>
    </location>
</feature>
<keyword evidence="3" id="KW-0813">Transport</keyword>
<evidence type="ECO:0000313" key="8">
    <source>
        <dbReference type="Proteomes" id="UP001469365"/>
    </source>
</evidence>